<evidence type="ECO:0000313" key="5">
    <source>
        <dbReference type="Proteomes" id="UP000198931"/>
    </source>
</evidence>
<keyword evidence="1 2" id="KW-0732">Signal</keyword>
<dbReference type="NCBIfam" id="TIGR04183">
    <property type="entry name" value="Por_Secre_tail"/>
    <property type="match status" value="1"/>
</dbReference>
<proteinExistence type="predicted"/>
<name>A0A1I3DZ43_9FLAO</name>
<dbReference type="InterPro" id="IPR026444">
    <property type="entry name" value="Secre_tail"/>
</dbReference>
<evidence type="ECO:0000259" key="3">
    <source>
        <dbReference type="Pfam" id="PF18962"/>
    </source>
</evidence>
<evidence type="ECO:0000256" key="1">
    <source>
        <dbReference type="ARBA" id="ARBA00022729"/>
    </source>
</evidence>
<gene>
    <name evidence="4" type="ORF">SAMN05443292_0785</name>
</gene>
<dbReference type="STRING" id="1125876.SAMN05443292_0785"/>
<keyword evidence="5" id="KW-1185">Reference proteome</keyword>
<dbReference type="Pfam" id="PF18962">
    <property type="entry name" value="Por_Secre_tail"/>
    <property type="match status" value="1"/>
</dbReference>
<feature type="domain" description="Secretion system C-terminal sorting" evidence="3">
    <location>
        <begin position="266"/>
        <end position="332"/>
    </location>
</feature>
<dbReference type="Proteomes" id="UP000198931">
    <property type="component" value="Unassembled WGS sequence"/>
</dbReference>
<dbReference type="RefSeq" id="WP_090078823.1">
    <property type="nucleotide sequence ID" value="NZ_FOQT01000001.1"/>
</dbReference>
<sequence>MKKTLLIATLLFAGFQMEAQNVLESLNFENFTLGNADGQNGYTIFNGVAADYQILNDATRLKYLQISGSGGTTATTASRYYFPAASTLGSSWSGRTAGNNILKGEFDIFTGTSTVITAGRAGSYVFNSTGNGVIGITWNANTKTLNGYLGLTLISTGAEGGYNLSFTGTPVLAENAWYKVGYEYDYTTGNGKFIFPNGSAYTWDNTSNATVSVIPNNNPDEQDFFVATNASAARAYGFDNYKLSATNASLLATSDAVKGEISKISVYPNPTTDVLNISNTKKVLNYKVFDASGKVVLNGRPIDLSVNVSKLTKGSYVIQFETIENGLETRKFIKK</sequence>
<accession>A0A1I3DZ43</accession>
<protein>
    <submittedName>
        <fullName evidence="4">Por secretion system C-terminal sorting domain-containing protein</fullName>
    </submittedName>
</protein>
<dbReference type="EMBL" id="FOQT01000001">
    <property type="protein sequence ID" value="SFH91986.1"/>
    <property type="molecule type" value="Genomic_DNA"/>
</dbReference>
<feature type="chain" id="PRO_5011504321" evidence="2">
    <location>
        <begin position="20"/>
        <end position="335"/>
    </location>
</feature>
<feature type="signal peptide" evidence="2">
    <location>
        <begin position="1"/>
        <end position="19"/>
    </location>
</feature>
<dbReference type="AlphaFoldDB" id="A0A1I3DZ43"/>
<evidence type="ECO:0000313" key="4">
    <source>
        <dbReference type="EMBL" id="SFH91986.1"/>
    </source>
</evidence>
<dbReference type="OrthoDB" id="1288696at2"/>
<organism evidence="4 5">
    <name type="scientific">Halpernia frigidisoli</name>
    <dbReference type="NCBI Taxonomy" id="1125876"/>
    <lineage>
        <taxon>Bacteria</taxon>
        <taxon>Pseudomonadati</taxon>
        <taxon>Bacteroidota</taxon>
        <taxon>Flavobacteriia</taxon>
        <taxon>Flavobacteriales</taxon>
        <taxon>Weeksellaceae</taxon>
        <taxon>Chryseobacterium group</taxon>
        <taxon>Halpernia</taxon>
    </lineage>
</organism>
<reference evidence="4 5" key="1">
    <citation type="submission" date="2016-10" db="EMBL/GenBank/DDBJ databases">
        <authorList>
            <person name="de Groot N.N."/>
        </authorList>
    </citation>
    <scope>NUCLEOTIDE SEQUENCE [LARGE SCALE GENOMIC DNA]</scope>
    <source>
        <strain evidence="4 5">DSM 26000</strain>
    </source>
</reference>
<evidence type="ECO:0000256" key="2">
    <source>
        <dbReference type="SAM" id="SignalP"/>
    </source>
</evidence>